<dbReference type="AlphaFoldDB" id="A0A8C1LV66"/>
<protein>
    <submittedName>
        <fullName evidence="8">Uncharacterized protein</fullName>
    </submittedName>
</protein>
<keyword evidence="5" id="KW-0597">Phosphoprotein</keyword>
<dbReference type="PANTHER" id="PTHR34930">
    <property type="entry name" value="GEO05313P1"/>
    <property type="match status" value="1"/>
</dbReference>
<evidence type="ECO:0000256" key="6">
    <source>
        <dbReference type="ARBA" id="ARBA00023242"/>
    </source>
</evidence>
<dbReference type="Ensembl" id="ENSCCRT00010072962.1">
    <property type="protein sequence ID" value="ENSCCRP00010066190.1"/>
    <property type="gene ID" value="ENSCCRG00010028495.1"/>
</dbReference>
<reference evidence="8" key="1">
    <citation type="submission" date="2025-08" db="UniProtKB">
        <authorList>
            <consortium name="Ensembl"/>
        </authorList>
    </citation>
    <scope>IDENTIFICATION</scope>
</reference>
<evidence type="ECO:0000256" key="5">
    <source>
        <dbReference type="ARBA" id="ARBA00022553"/>
    </source>
</evidence>
<evidence type="ECO:0000313" key="8">
    <source>
        <dbReference type="Ensembl" id="ENSCCRP00010066190.1"/>
    </source>
</evidence>
<evidence type="ECO:0000313" key="9">
    <source>
        <dbReference type="Proteomes" id="UP000694427"/>
    </source>
</evidence>
<dbReference type="PANTHER" id="PTHR34930:SF5">
    <property type="entry name" value="JUPITER MICROTUBULE ASSOCIATED HOMOLOG 2"/>
    <property type="match status" value="1"/>
</dbReference>
<evidence type="ECO:0000256" key="1">
    <source>
        <dbReference type="ARBA" id="ARBA00004123"/>
    </source>
</evidence>
<keyword evidence="6" id="KW-0539">Nucleus</keyword>
<evidence type="ECO:0000256" key="2">
    <source>
        <dbReference type="ARBA" id="ARBA00004496"/>
    </source>
</evidence>
<dbReference type="InterPro" id="IPR033335">
    <property type="entry name" value="JUPITER"/>
</dbReference>
<dbReference type="GO" id="GO:0005737">
    <property type="term" value="C:cytoplasm"/>
    <property type="evidence" value="ECO:0007669"/>
    <property type="project" value="UniProtKB-SubCell"/>
</dbReference>
<keyword evidence="9" id="KW-1185">Reference proteome</keyword>
<name>A0A8C1LV66_CYPCA</name>
<organism evidence="8 9">
    <name type="scientific">Cyprinus carpio</name>
    <name type="common">Common carp</name>
    <dbReference type="NCBI Taxonomy" id="7962"/>
    <lineage>
        <taxon>Eukaryota</taxon>
        <taxon>Metazoa</taxon>
        <taxon>Chordata</taxon>
        <taxon>Craniata</taxon>
        <taxon>Vertebrata</taxon>
        <taxon>Euteleostomi</taxon>
        <taxon>Actinopterygii</taxon>
        <taxon>Neopterygii</taxon>
        <taxon>Teleostei</taxon>
        <taxon>Ostariophysi</taxon>
        <taxon>Cypriniformes</taxon>
        <taxon>Cyprinidae</taxon>
        <taxon>Cyprininae</taxon>
        <taxon>Cyprinus</taxon>
    </lineage>
</organism>
<evidence type="ECO:0000256" key="7">
    <source>
        <dbReference type="SAM" id="MobiDB-lite"/>
    </source>
</evidence>
<keyword evidence="4" id="KW-0963">Cytoplasm</keyword>
<dbReference type="Proteomes" id="UP000694427">
    <property type="component" value="Unplaced"/>
</dbReference>
<evidence type="ECO:0000256" key="4">
    <source>
        <dbReference type="ARBA" id="ARBA00022490"/>
    </source>
</evidence>
<comment type="subcellular location">
    <subcellularLocation>
        <location evidence="2">Cytoplasm</location>
    </subcellularLocation>
    <subcellularLocation>
        <location evidence="1">Nucleus</location>
    </subcellularLocation>
</comment>
<proteinExistence type="inferred from homology"/>
<reference evidence="8" key="2">
    <citation type="submission" date="2025-09" db="UniProtKB">
        <authorList>
            <consortium name="Ensembl"/>
        </authorList>
    </citation>
    <scope>IDENTIFICATION</scope>
</reference>
<dbReference type="GO" id="GO:0005634">
    <property type="term" value="C:nucleus"/>
    <property type="evidence" value="ECO:0007669"/>
    <property type="project" value="UniProtKB-SubCell"/>
</dbReference>
<feature type="compositionally biased region" description="Polar residues" evidence="7">
    <location>
        <begin position="1"/>
        <end position="16"/>
    </location>
</feature>
<sequence>MTSTNMFQGLDSSGKPSSRVLRPPGGGSSNLFGGYEEDTSASRRPNKMSSSIFAPPEETRGGPRRSNPPGERAADTLTLSEALCVCYRVTKSNIKTSTSVTNQSVNSVRSYTD</sequence>
<dbReference type="Pfam" id="PF17054">
    <property type="entry name" value="JUPITER"/>
    <property type="match status" value="1"/>
</dbReference>
<feature type="region of interest" description="Disordered" evidence="7">
    <location>
        <begin position="1"/>
        <end position="75"/>
    </location>
</feature>
<comment type="similarity">
    <text evidence="3">Belongs to the JUPITER family.</text>
</comment>
<accession>A0A8C1LV66</accession>
<evidence type="ECO:0000256" key="3">
    <source>
        <dbReference type="ARBA" id="ARBA00008329"/>
    </source>
</evidence>